<proteinExistence type="predicted"/>
<feature type="transmembrane region" description="Helical" evidence="5">
    <location>
        <begin position="1320"/>
        <end position="1340"/>
    </location>
</feature>
<dbReference type="PANTHER" id="PTHR22625:SF70">
    <property type="entry name" value="PLEXIN A, ISOFORM A"/>
    <property type="match status" value="1"/>
</dbReference>
<dbReference type="Pfam" id="PF01437">
    <property type="entry name" value="PSI"/>
    <property type="match status" value="1"/>
</dbReference>
<evidence type="ECO:0000256" key="5">
    <source>
        <dbReference type="SAM" id="Phobius"/>
    </source>
</evidence>
<dbReference type="SUPFAM" id="SSF103575">
    <property type="entry name" value="Plexin repeat"/>
    <property type="match status" value="1"/>
</dbReference>
<evidence type="ECO:0000313" key="8">
    <source>
        <dbReference type="EMBL" id="CBY24850.1"/>
    </source>
</evidence>
<dbReference type="InterPro" id="IPR016201">
    <property type="entry name" value="PSI"/>
</dbReference>
<dbReference type="GO" id="GO:0002116">
    <property type="term" value="C:semaphorin receptor complex"/>
    <property type="evidence" value="ECO:0007669"/>
    <property type="project" value="TreeGrafter"/>
</dbReference>
<feature type="region of interest" description="Disordered" evidence="4">
    <location>
        <begin position="1702"/>
        <end position="1745"/>
    </location>
</feature>
<dbReference type="EMBL" id="FN653063">
    <property type="protein sequence ID" value="CBY24850.1"/>
    <property type="molecule type" value="Genomic_DNA"/>
</dbReference>
<gene>
    <name evidence="8" type="ORF">GSOID_T00013023001</name>
</gene>
<evidence type="ECO:0000313" key="9">
    <source>
        <dbReference type="Proteomes" id="UP000001307"/>
    </source>
</evidence>
<keyword evidence="3" id="KW-0325">Glycoprotein</keyword>
<keyword evidence="5" id="KW-0812">Transmembrane</keyword>
<name>E4XK73_OIKDI</name>
<dbReference type="CDD" id="cd12205">
    <property type="entry name" value="RasGAP_plexin"/>
    <property type="match status" value="1"/>
</dbReference>
<dbReference type="Gene3D" id="3.10.20.90">
    <property type="entry name" value="Phosphatidylinositol 3-kinase Catalytic Subunit, Chain A, domain 1"/>
    <property type="match status" value="1"/>
</dbReference>
<organism evidence="8">
    <name type="scientific">Oikopleura dioica</name>
    <name type="common">Tunicate</name>
    <dbReference type="NCBI Taxonomy" id="34765"/>
    <lineage>
        <taxon>Eukaryota</taxon>
        <taxon>Metazoa</taxon>
        <taxon>Chordata</taxon>
        <taxon>Tunicata</taxon>
        <taxon>Appendicularia</taxon>
        <taxon>Copelata</taxon>
        <taxon>Oikopleuridae</taxon>
        <taxon>Oikopleura</taxon>
    </lineage>
</organism>
<dbReference type="SMART" id="SM00423">
    <property type="entry name" value="PSI"/>
    <property type="match status" value="3"/>
</dbReference>
<reference evidence="8" key="1">
    <citation type="journal article" date="2010" name="Science">
        <title>Plasticity of animal genome architecture unmasked by rapid evolution of a pelagic tunicate.</title>
        <authorList>
            <person name="Denoeud F."/>
            <person name="Henriet S."/>
            <person name="Mungpakdee S."/>
            <person name="Aury J.M."/>
            <person name="Da Silva C."/>
            <person name="Brinkmann H."/>
            <person name="Mikhaleva J."/>
            <person name="Olsen L.C."/>
            <person name="Jubin C."/>
            <person name="Canestro C."/>
            <person name="Bouquet J.M."/>
            <person name="Danks G."/>
            <person name="Poulain J."/>
            <person name="Campsteijn C."/>
            <person name="Adamski M."/>
            <person name="Cross I."/>
            <person name="Yadetie F."/>
            <person name="Muffato M."/>
            <person name="Louis A."/>
            <person name="Butcher S."/>
            <person name="Tsagkogeorga G."/>
            <person name="Konrad A."/>
            <person name="Singh S."/>
            <person name="Jensen M.F."/>
            <person name="Cong E.H."/>
            <person name="Eikeseth-Otteraa H."/>
            <person name="Noel B."/>
            <person name="Anthouard V."/>
            <person name="Porcel B.M."/>
            <person name="Kachouri-Lafond R."/>
            <person name="Nishino A."/>
            <person name="Ugolini M."/>
            <person name="Chourrout P."/>
            <person name="Nishida H."/>
            <person name="Aasland R."/>
            <person name="Huzurbazar S."/>
            <person name="Westhof E."/>
            <person name="Delsuc F."/>
            <person name="Lehrach H."/>
            <person name="Reinhardt R."/>
            <person name="Weissenbach J."/>
            <person name="Roy S.W."/>
            <person name="Artiguenave F."/>
            <person name="Postlethwait J.H."/>
            <person name="Manak J.R."/>
            <person name="Thompson E.M."/>
            <person name="Jaillon O."/>
            <person name="Du Pasquier L."/>
            <person name="Boudinot P."/>
            <person name="Liberles D.A."/>
            <person name="Volff J.N."/>
            <person name="Philippe H."/>
            <person name="Lenhard B."/>
            <person name="Roest Crollius H."/>
            <person name="Wincker P."/>
            <person name="Chourrout D."/>
        </authorList>
    </citation>
    <scope>NUCLEOTIDE SEQUENCE [LARGE SCALE GENOMIC DNA]</scope>
</reference>
<evidence type="ECO:0000256" key="4">
    <source>
        <dbReference type="SAM" id="MobiDB-lite"/>
    </source>
</evidence>
<dbReference type="PANTHER" id="PTHR22625">
    <property type="entry name" value="PLEXIN"/>
    <property type="match status" value="1"/>
</dbReference>
<feature type="domain" description="PSI" evidence="7">
    <location>
        <begin position="507"/>
        <end position="573"/>
    </location>
</feature>
<dbReference type="Gene3D" id="2.60.40.10">
    <property type="entry name" value="Immunoglobulins"/>
    <property type="match status" value="2"/>
</dbReference>
<dbReference type="CDD" id="cd00603">
    <property type="entry name" value="IPT_PCSR"/>
    <property type="match status" value="1"/>
</dbReference>
<dbReference type="InterPro" id="IPR013783">
    <property type="entry name" value="Ig-like_fold"/>
</dbReference>
<keyword evidence="2 5" id="KW-0472">Membrane</keyword>
<dbReference type="OrthoDB" id="125363at2759"/>
<evidence type="ECO:0000256" key="2">
    <source>
        <dbReference type="ARBA" id="ARBA00023136"/>
    </source>
</evidence>
<evidence type="ECO:0000256" key="1">
    <source>
        <dbReference type="ARBA" id="ARBA00004370"/>
    </source>
</evidence>
<dbReference type="InterPro" id="IPR002165">
    <property type="entry name" value="Plexin_repeat"/>
</dbReference>
<dbReference type="InterPro" id="IPR031148">
    <property type="entry name" value="Plexin"/>
</dbReference>
<dbReference type="Pfam" id="PF08337">
    <property type="entry name" value="Plexin_cytopl"/>
    <property type="match status" value="1"/>
</dbReference>
<evidence type="ECO:0000256" key="6">
    <source>
        <dbReference type="SAM" id="SignalP"/>
    </source>
</evidence>
<evidence type="ECO:0000259" key="7">
    <source>
        <dbReference type="SMART" id="SM00423"/>
    </source>
</evidence>
<comment type="subcellular location">
    <subcellularLocation>
        <location evidence="1">Membrane</location>
    </subcellularLocation>
</comment>
<dbReference type="InterPro" id="IPR008936">
    <property type="entry name" value="Rho_GTPase_activation_prot"/>
</dbReference>
<dbReference type="Pfam" id="PF20170">
    <property type="entry name" value="Plexin_RBD"/>
    <property type="match status" value="1"/>
</dbReference>
<dbReference type="Proteomes" id="UP000001307">
    <property type="component" value="Unassembled WGS sequence"/>
</dbReference>
<feature type="compositionally biased region" description="Polar residues" evidence="4">
    <location>
        <begin position="1723"/>
        <end position="1740"/>
    </location>
</feature>
<dbReference type="InterPro" id="IPR013548">
    <property type="entry name" value="Plexin_cytoplasmic_RasGAP_dom"/>
</dbReference>
<feature type="transmembrane region" description="Helical" evidence="5">
    <location>
        <begin position="1475"/>
        <end position="1498"/>
    </location>
</feature>
<keyword evidence="9" id="KW-1185">Reference proteome</keyword>
<feature type="signal peptide" evidence="6">
    <location>
        <begin position="1"/>
        <end position="16"/>
    </location>
</feature>
<dbReference type="FunCoup" id="E4XK73">
    <property type="interactions" value="2"/>
</dbReference>
<dbReference type="GO" id="GO:0017154">
    <property type="term" value="F:semaphorin receptor activity"/>
    <property type="evidence" value="ECO:0007669"/>
    <property type="project" value="InterPro"/>
</dbReference>
<accession>E4XK73</accession>
<feature type="compositionally biased region" description="Low complexity" evidence="4">
    <location>
        <begin position="1708"/>
        <end position="1722"/>
    </location>
</feature>
<dbReference type="InParanoid" id="E4XK73"/>
<dbReference type="Gene3D" id="1.10.506.10">
    <property type="entry name" value="GTPase Activation - p120gap, domain 1"/>
    <property type="match status" value="1"/>
</dbReference>
<feature type="domain" description="PSI" evidence="7">
    <location>
        <begin position="858"/>
        <end position="904"/>
    </location>
</feature>
<dbReference type="GO" id="GO:0005886">
    <property type="term" value="C:plasma membrane"/>
    <property type="evidence" value="ECO:0007669"/>
    <property type="project" value="TreeGrafter"/>
</dbReference>
<feature type="domain" description="PSI" evidence="7">
    <location>
        <begin position="698"/>
        <end position="747"/>
    </location>
</feature>
<sequence>MRNFLTCLLFFNAAESERCPEQHFAVTNDGRALFSSCGKKLFQWNFNGEQTDPPVETQSISPSCSDGWVSENTCLASGDPLRSFYGNKCPSSSIVKSLQIYESKASSLIVCDDFYGGTFHMFSLNSFPDQRSRPCGTSADQRRVPYFFATEQKLMTRRVEMGKVFSRIVSDDDNGALLVVALNLQGRSQIEYSPLSIRRFGEKGNKFQQAHEIFSRTETTGFETIDNKIDFNMKVDWDKRPQFHSMIHFPSQRRVIVGYNTYESSTRSRFAHICLNDDEYITKINLNKKYLEFSVKCGDREKVTDVLSFSWGKKSTQTSGESVLFRMSDGSICFQKQSFLENHIQNQLEDKYNSCSDAQWKIEHSEWISRDSPNACQDRSYDKSLNLICDENYKTTLETLGVTAISPAPLESVKLYSNGVYSDFILPTENAFKSWSFSTIESERHIYNFIEVIEGESVRRFVATLSNTLTLAEIDSFSEENLKNTITRNSVKWTLDGETVKAENVNSCSKYTSCESCLSRRSDPTCGWCITTGSCSNYSKCRSNERSTFLSRPRFLSKSADDYFNHNWKHKCPSLSVLEDTISYQNLCENGKSCKGKYRTSIQASVDITLERKALLKNELRCRFARGETQRTVSLKNDPIEEYSQRGVYTIDCEKPPSDFIALMENSPSSSVKLSVGFLPGEERELVTIAEAEIEVFNCNNLKSCNTCLNPKYNGLCRWCFHDNHCANTKEECHYITDILRSKSSCPNVQFLDQYISKKAGVQTVSLAASNFRINENFDLADGHEISVELEYLEIKKNVSGKYAHPGELSFENEFEDIVAPSLEYPVNITIRVNMNGNEVIVDRSAGDNVQVKFDMFECPTIKNSCFACLNAKPEYGCAYSIRDEKCEISQNLQHQVLASQTCPDPKIISITPSHLPLKSQKIIVEIEGQNFNPNPVGHSKVSIGNYQCQVVSCIDNGIDNPEPRNKTCCLFNSYRSLQKRSEQVILSTSERYQVSESFKSLGVKIDTPLISSYPKAAYSGGHQEFTIRGKFLDAGRDAEIQVLGARCEIIEPRRETEIKCITGLVQSKNSYLKISSSSSISLSVKNIANPEIAEFVPNKCIRNEIGASEVEVRFSKNSDGEAFTFAFLASSSGQKGYCRNEDGKLFCTCPFSSTQSLHIISRPYDRSFPTLPENEVKLVITKKSGEELQTLTTDNSLSVIAQNVTVTNREELLKVSRESNDSAISDSYIITGGPFCLGWEKCEEIPWRLVIRSDKEELTLNRSSIFAIRDEGISWKPPMSSEFQATFGSDQSPKSLILKNGDWETVVVEKIEYESSDNMIFAGVGLGAVIILFAVIFVARKSQRKKERKNAQENDRLIKGLNDATKQEAEKYKQQLLGGIQENRPESRMPPTMPFREYRSFILHFMFPPNDEENRHYHRELCPFGTQNSRSGTIDRSMGLQEFRKLLGQREFLLVFIKTLESHPKFTTRDRSKFAAFLMISLQGKLEYATLILQYLIIDMIEKMPSHNLGTLFRHSNTIGEKMLSYWFAMLMYRTVYRRTGEHIFNLFKKLKDLVHSEPVDQITGHSRMTLSEQYLLRVININTNQLSITVLHHEGGEPQFIQISGLYCDTVDQIKERILDTIYWDVEYSKRDSVADYDLEYVDNSLKVPLRRLMKNVDSSSEIKDGLRRLNTVEHYQKLFLPNAKKLDFTDKRYLELKPSTSTTMLGQSHQSGSSLSRSRINVSEHPSSSNMTGTMGRSGTPLHGEIVRDGRQIIDYHHVYDGISSRKMAAPDHFTLTMIRAKESLETPIQVLIESIVSVVDRQYQMPMCIKYMFDFLDDEFQKVEQRHPDTIHKWKTNSLFLRYWVNLIKNPEFLFDINKSPAVSNSLTVVAQTLIDGCSTTESDPLLAQAQSTSKVLFSKSVHNNFREWVQSYFEEVRMREEIPRDDFILFLREENELHMHDFNKNFAIRELFNYAKEYYNDLLTGLNNDRECHQRKFGATLSRCISMSASAPVYAYANNHPVPAPRRVFPN</sequence>
<dbReference type="SUPFAM" id="SSF48350">
    <property type="entry name" value="GTPase activation domain, GAP"/>
    <property type="match status" value="1"/>
</dbReference>
<protein>
    <recommendedName>
        <fullName evidence="7">PSI domain-containing protein</fullName>
    </recommendedName>
</protein>
<dbReference type="InterPro" id="IPR046800">
    <property type="entry name" value="Plexin_RBD"/>
</dbReference>
<keyword evidence="5" id="KW-1133">Transmembrane helix</keyword>
<keyword evidence="6" id="KW-0732">Signal</keyword>
<evidence type="ECO:0000256" key="3">
    <source>
        <dbReference type="ARBA" id="ARBA00023180"/>
    </source>
</evidence>
<feature type="chain" id="PRO_5003192693" description="PSI domain-containing protein" evidence="6">
    <location>
        <begin position="17"/>
        <end position="2016"/>
    </location>
</feature>
<dbReference type="GO" id="GO:0030334">
    <property type="term" value="P:regulation of cell migration"/>
    <property type="evidence" value="ECO:0007669"/>
    <property type="project" value="TreeGrafter"/>
</dbReference>